<dbReference type="Pfam" id="PF18766">
    <property type="entry name" value="SWI2_SNF2"/>
    <property type="match status" value="1"/>
</dbReference>
<evidence type="ECO:0000256" key="2">
    <source>
        <dbReference type="ARBA" id="ARBA00008598"/>
    </source>
</evidence>
<evidence type="ECO:0000256" key="3">
    <source>
        <dbReference type="ARBA" id="ARBA00011296"/>
    </source>
</evidence>
<dbReference type="CDD" id="cd22332">
    <property type="entry name" value="HsdR_N"/>
    <property type="match status" value="1"/>
</dbReference>
<dbReference type="Proteomes" id="UP001589740">
    <property type="component" value="Unassembled WGS sequence"/>
</dbReference>
<dbReference type="GO" id="GO:0009035">
    <property type="term" value="F:type I site-specific deoxyribonuclease activity"/>
    <property type="evidence" value="ECO:0007669"/>
    <property type="project" value="UniProtKB-EC"/>
</dbReference>
<evidence type="ECO:0000256" key="4">
    <source>
        <dbReference type="ARBA" id="ARBA00022722"/>
    </source>
</evidence>
<dbReference type="PANTHER" id="PTHR30195:SF16">
    <property type="entry name" value="TYPE I RESTRICTION ENZYME ENDONUCLEASE SUBUNIT"/>
    <property type="match status" value="1"/>
</dbReference>
<evidence type="ECO:0000256" key="11">
    <source>
        <dbReference type="RuleBase" id="RU364115"/>
    </source>
</evidence>
<protein>
    <recommendedName>
        <fullName evidence="11">Type I restriction enzyme endonuclease subunit</fullName>
        <shortName evidence="11">R protein</shortName>
        <ecNumber evidence="11">3.1.21.3</ecNumber>
    </recommendedName>
    <alternativeName>
        <fullName evidence="11">Type-1 restriction enzyme R protein</fullName>
    </alternativeName>
</protein>
<name>A0ABV5Z3V9_9STAP</name>
<dbReference type="RefSeq" id="WP_380569763.1">
    <property type="nucleotide sequence ID" value="NZ_JBHMAH010000009.1"/>
</dbReference>
<evidence type="ECO:0000256" key="8">
    <source>
        <dbReference type="ARBA" id="ARBA00022801"/>
    </source>
</evidence>
<dbReference type="SUPFAM" id="SSF52540">
    <property type="entry name" value="P-loop containing nucleoside triphosphate hydrolases"/>
    <property type="match status" value="1"/>
</dbReference>
<dbReference type="InterPro" id="IPR051268">
    <property type="entry name" value="Type-I_R_enzyme_R_subunit"/>
</dbReference>
<dbReference type="Gene3D" id="3.90.1570.50">
    <property type="match status" value="1"/>
</dbReference>
<comment type="similarity">
    <text evidence="2 11">Belongs to the HsdR family.</text>
</comment>
<dbReference type="Pfam" id="PF04313">
    <property type="entry name" value="HSDR_N"/>
    <property type="match status" value="1"/>
</dbReference>
<dbReference type="Gene3D" id="1.20.58.910">
    <property type="match status" value="1"/>
</dbReference>
<evidence type="ECO:0000256" key="6">
    <source>
        <dbReference type="ARBA" id="ARBA00022747"/>
    </source>
</evidence>
<comment type="function">
    <text evidence="11">Subunit R is required for both nuclease and ATPase activities, but not for modification.</text>
</comment>
<keyword evidence="7 13" id="KW-0255">Endonuclease</keyword>
<accession>A0ABV5Z3V9</accession>
<keyword evidence="9 11" id="KW-0067">ATP-binding</keyword>
<dbReference type="InterPro" id="IPR004473">
    <property type="entry name" value="Restrct_endonuc_typeI_HsdR"/>
</dbReference>
<dbReference type="InterPro" id="IPR014001">
    <property type="entry name" value="Helicase_ATP-bd"/>
</dbReference>
<comment type="caution">
    <text evidence="13">The sequence shown here is derived from an EMBL/GenBank/DDBJ whole genome shotgun (WGS) entry which is preliminary data.</text>
</comment>
<dbReference type="CDD" id="cd18800">
    <property type="entry name" value="SF2_C_EcoR124I-like"/>
    <property type="match status" value="1"/>
</dbReference>
<keyword evidence="6 11" id="KW-0680">Restriction system</keyword>
<gene>
    <name evidence="13" type="ORF">ACFFLE_03460</name>
</gene>
<evidence type="ECO:0000313" key="14">
    <source>
        <dbReference type="Proteomes" id="UP001589740"/>
    </source>
</evidence>
<evidence type="ECO:0000256" key="1">
    <source>
        <dbReference type="ARBA" id="ARBA00000851"/>
    </source>
</evidence>
<dbReference type="Pfam" id="PF22679">
    <property type="entry name" value="T1R_D3-like"/>
    <property type="match status" value="1"/>
</dbReference>
<dbReference type="PROSITE" id="PS51192">
    <property type="entry name" value="HELICASE_ATP_BIND_1"/>
    <property type="match status" value="1"/>
</dbReference>
<evidence type="ECO:0000313" key="13">
    <source>
        <dbReference type="EMBL" id="MFB9860164.1"/>
    </source>
</evidence>
<keyword evidence="4" id="KW-0540">Nuclease</keyword>
<proteinExistence type="inferred from homology"/>
<keyword evidence="5 11" id="KW-0547">Nucleotide-binding</keyword>
<evidence type="ECO:0000259" key="12">
    <source>
        <dbReference type="PROSITE" id="PS51192"/>
    </source>
</evidence>
<reference evidence="13 14" key="1">
    <citation type="submission" date="2024-09" db="EMBL/GenBank/DDBJ databases">
        <authorList>
            <person name="Sun Q."/>
            <person name="Mori K."/>
        </authorList>
    </citation>
    <scope>NUCLEOTIDE SEQUENCE [LARGE SCALE GENOMIC DNA]</scope>
    <source>
        <strain evidence="13 14">JCM 12822</strain>
    </source>
</reference>
<evidence type="ECO:0000256" key="9">
    <source>
        <dbReference type="ARBA" id="ARBA00022840"/>
    </source>
</evidence>
<dbReference type="EMBL" id="JBHMAH010000009">
    <property type="protein sequence ID" value="MFB9860164.1"/>
    <property type="molecule type" value="Genomic_DNA"/>
</dbReference>
<organism evidence="13 14">
    <name type="scientific">Salinicoccus siamensis</name>
    <dbReference type="NCBI Taxonomy" id="381830"/>
    <lineage>
        <taxon>Bacteria</taxon>
        <taxon>Bacillati</taxon>
        <taxon>Bacillota</taxon>
        <taxon>Bacilli</taxon>
        <taxon>Bacillales</taxon>
        <taxon>Staphylococcaceae</taxon>
        <taxon>Salinicoccus</taxon>
    </lineage>
</organism>
<keyword evidence="8 11" id="KW-0378">Hydrolase</keyword>
<dbReference type="SMART" id="SM00487">
    <property type="entry name" value="DEXDc"/>
    <property type="match status" value="1"/>
</dbReference>
<feature type="domain" description="Helicase ATP-binding" evidence="12">
    <location>
        <begin position="253"/>
        <end position="399"/>
    </location>
</feature>
<keyword evidence="10 11" id="KW-0238">DNA-binding</keyword>
<comment type="subunit">
    <text evidence="3 11">The type I restriction/modification system is composed of three polypeptides R, M and S.</text>
</comment>
<sequence length="929" mass="109578">MGYQSEAALERDVMNQLEAIGYERALIHTEDQLKENFRNLLNERHTKLKEEPLSDKEFSRLMTQINNKSVFDSAKILRDKFVLKRDDETEVYLELFDQKNFSNNIFQVTNQVSVNDEFSGRYDVTILLNGLPVVQIELKRRDVSIHEAFDQVGRYQDHNLRGLFRYVQMFIVSNYNDTRYFANSDKAFLRGLMFYWTDEENNLIVNLDDFMQSFLITGHLAKMISRYMIINESERKLMVMRPYQIYATEALIERALTTDGNGYVWHTTGSGKTLTSFKASQLLSYEPEISKVIFLVDRKDLDAQTQEEFNKFEHESVDETNSTKQLISQLEDKSRPMIITTIQKMSNAISKHQHVMEQYRKDKVIFVIDECHRSQFGDMHMKIKKHFERAQYFGFTGTPRFEENRSQDGRSTADIFDKCLHSYLVKDAIRDGNVLGFSIEYINTFKDRIREQSGEYVAGINTDEVWLADERIEKVARHIHGIHNNKTHNRAYVALMATQSIEMAMKYYRMFKAINAEPGVRPLKVATIFTYQPNQDRKDGDVKVHAKNELQSVIEDYNEIYGQNFSLDTYNAYFQDVSSRMKGNKAKEKIDILIVVDMFLTGFDSRMLNTLYVDKHLKHHNLIQAYSRTNRVDKGKKVFGNIVVYRNLKKETDEALRIFSDTENTDVVLSKSYEEYRKRFAGYLEKLQQISSTPASAKRLEDEEDIKEFILTFRGLARTLARLKTFEAFEFTEETVGMDEQEYKDYEGIYKGVYYEHIKREREGQKVSILDEIDFDIEVVRNDRVNVNYIRRLIENIELKDKKQQAEEKRQIKLLLEQTDDQQLRNKAELIREFLDKVVPHLEKNDKVREIYLNFEEERKLEEINRFSEEMNYPKSKLQKLISEYEFSGHLYNDDIEAGISAPFLERIEKLDKVRSFIESLSDKYGFVE</sequence>
<comment type="catalytic activity">
    <reaction evidence="1 11">
        <text>Endonucleolytic cleavage of DNA to give random double-stranded fragments with terminal 5'-phosphates, ATP is simultaneously hydrolyzed.</text>
        <dbReference type="EC" id="3.1.21.3"/>
    </reaction>
</comment>
<dbReference type="PANTHER" id="PTHR30195">
    <property type="entry name" value="TYPE I SITE-SPECIFIC DEOXYRIBONUCLEASE PROTEIN SUBUNIT M AND R"/>
    <property type="match status" value="1"/>
</dbReference>
<dbReference type="InterPro" id="IPR055180">
    <property type="entry name" value="HsdR_RecA-like_helicase_dom_2"/>
</dbReference>
<dbReference type="CDD" id="cd18030">
    <property type="entry name" value="DEXHc_RE_I_HsdR"/>
    <property type="match status" value="1"/>
</dbReference>
<dbReference type="Gene3D" id="3.40.50.300">
    <property type="entry name" value="P-loop containing nucleotide triphosphate hydrolases"/>
    <property type="match status" value="2"/>
</dbReference>
<evidence type="ECO:0000256" key="10">
    <source>
        <dbReference type="ARBA" id="ARBA00023125"/>
    </source>
</evidence>
<dbReference type="InterPro" id="IPR027417">
    <property type="entry name" value="P-loop_NTPase"/>
</dbReference>
<dbReference type="EC" id="3.1.21.3" evidence="11"/>
<evidence type="ECO:0000256" key="5">
    <source>
        <dbReference type="ARBA" id="ARBA00022741"/>
    </source>
</evidence>
<dbReference type="Pfam" id="PF12008">
    <property type="entry name" value="EcoR124_C"/>
    <property type="match status" value="1"/>
</dbReference>
<keyword evidence="14" id="KW-1185">Reference proteome</keyword>
<dbReference type="InterPro" id="IPR007409">
    <property type="entry name" value="Restrct_endonuc_type1_HsdR_N"/>
</dbReference>
<dbReference type="NCBIfam" id="TIGR00348">
    <property type="entry name" value="hsdR"/>
    <property type="match status" value="1"/>
</dbReference>
<dbReference type="InterPro" id="IPR040980">
    <property type="entry name" value="SWI2_SNF2"/>
</dbReference>
<evidence type="ECO:0000256" key="7">
    <source>
        <dbReference type="ARBA" id="ARBA00022759"/>
    </source>
</evidence>
<dbReference type="InterPro" id="IPR022625">
    <property type="entry name" value="TypeI_RM_Rsu_C"/>
</dbReference>